<comment type="caution">
    <text evidence="3">The sequence shown here is derived from an EMBL/GenBank/DDBJ whole genome shotgun (WGS) entry which is preliminary data.</text>
</comment>
<name>A0A367L350_9HYPO</name>
<dbReference type="InterPro" id="IPR000719">
    <property type="entry name" value="Prot_kinase_dom"/>
</dbReference>
<dbReference type="SUPFAM" id="SSF82171">
    <property type="entry name" value="DPP6 N-terminal domain-like"/>
    <property type="match status" value="1"/>
</dbReference>
<dbReference type="Pfam" id="PF00069">
    <property type="entry name" value="Pkinase"/>
    <property type="match status" value="1"/>
</dbReference>
<gene>
    <name evidence="3" type="ORF">L249_4821</name>
</gene>
<dbReference type="InterPro" id="IPR011009">
    <property type="entry name" value="Kinase-like_dom_sf"/>
</dbReference>
<feature type="domain" description="Protein kinase" evidence="2">
    <location>
        <begin position="161"/>
        <end position="486"/>
    </location>
</feature>
<dbReference type="InterPro" id="IPR051681">
    <property type="entry name" value="Ser/Thr_Kinases-Pseudokinases"/>
</dbReference>
<organism evidence="3 4">
    <name type="scientific">Ophiocordyceps polyrhachis-furcata BCC 54312</name>
    <dbReference type="NCBI Taxonomy" id="1330021"/>
    <lineage>
        <taxon>Eukaryota</taxon>
        <taxon>Fungi</taxon>
        <taxon>Dikarya</taxon>
        <taxon>Ascomycota</taxon>
        <taxon>Pezizomycotina</taxon>
        <taxon>Sordariomycetes</taxon>
        <taxon>Hypocreomycetidae</taxon>
        <taxon>Hypocreales</taxon>
        <taxon>Ophiocordycipitaceae</taxon>
        <taxon>Ophiocordyceps</taxon>
    </lineage>
</organism>
<dbReference type="GO" id="GO:0004674">
    <property type="term" value="F:protein serine/threonine kinase activity"/>
    <property type="evidence" value="ECO:0007669"/>
    <property type="project" value="TreeGrafter"/>
</dbReference>
<reference evidence="3 4" key="1">
    <citation type="journal article" date="2015" name="BMC Genomics">
        <title>Insights from the genome of Ophiocordyceps polyrhachis-furcata to pathogenicity and host specificity in insect fungi.</title>
        <authorList>
            <person name="Wichadakul D."/>
            <person name="Kobmoo N."/>
            <person name="Ingsriswang S."/>
            <person name="Tangphatsornruang S."/>
            <person name="Chantasingh D."/>
            <person name="Luangsa-ard J.J."/>
            <person name="Eurwilaichitr L."/>
        </authorList>
    </citation>
    <scope>NUCLEOTIDE SEQUENCE [LARGE SCALE GENOMIC DNA]</scope>
    <source>
        <strain evidence="3 4">BCC 54312</strain>
    </source>
</reference>
<dbReference type="AlphaFoldDB" id="A0A367L350"/>
<evidence type="ECO:0000313" key="3">
    <source>
        <dbReference type="EMBL" id="RCI08828.1"/>
    </source>
</evidence>
<dbReference type="PANTHER" id="PTHR44329">
    <property type="entry name" value="SERINE/THREONINE-PROTEIN KINASE TNNI3K-RELATED"/>
    <property type="match status" value="1"/>
</dbReference>
<proteinExistence type="predicted"/>
<dbReference type="PROSITE" id="PS50011">
    <property type="entry name" value="PROTEIN_KINASE_DOM"/>
    <property type="match status" value="1"/>
</dbReference>
<sequence length="901" mass="101461">MAPDDYGQTCEDLYRQICQKLEGGPKEHLRFAPRGTSSTVLQDDQLRRFMRSLNLNDPPLTEAQFADRVNERELHDFLATLILGCCSAKAAQAFVTKLAAAPDFDEAIGRLPASEDQLEELFGKTVDVLKFHGNQAYFCTVVLRKGDEVCVEDDGFQRLPYLENHSLRKGSFGEVFKVVIAPGHFHNAHSDDGFYFNTGPLELARKDYILDKEALAKSEFQAMKIMQRGRCDNIVECWGCLRIESTYSLFMPLAICDLSDYIKVTHKAKPQTREAKADIIRCAAGLAAGLHFLHEELMTPELEQLVCYHMDLKPNNVLVYQDKENLQKKVWKLSDFGLSRVKIRPNIDRNFDSLFVQRDQVRDPSASATLNKRGEGTYLAPESKSDGRSMRASSDVWSLGCIMSIIFTYLEEGSEGVDRYSTQRAEYPNADDLDRFFLPRTTWAKSKVHPLVKSWHTELIDKATKRDPKEGQAVAFVLRNLESKVLKLDCKSRWPSSKVNKMLVEAYQKYRGLGGEGSASADHKPPSRASMLRRVESSPGAGVCVRQVAPSDDFKGSVISPDAALVVYWTDTKIVLYMSKSLEQMSGPLMPSDEFILPKLGCLWKSVCLSKKRLIACTTGSNDWYLFDFYGPTAVEGKLKPPEQKVLQVPEVHRLAISPDGSKLVCVAQNEEGGRKLGSLFYAAVSDLFRAGKDREPEANRGWKRMGLEWPAADVVHLSVSDANDVHLVVRPQRTTGKREHKIPMMHVSLRKLTADTLSIKSVGYDGSRTGSFFTTFCPFRHGATCAVVTHDKRLHIQKFDQSDGKGDVEKVIPKYRVRRLLIGDDNRIYALGTTEVSSRMLLLELKVQHLEEELAVLEMGNLPGLTNDEDFSEMLCDEEEYDKYILVAALTRTIYKVAIR</sequence>
<dbReference type="InterPro" id="IPR008271">
    <property type="entry name" value="Ser/Thr_kinase_AS"/>
</dbReference>
<dbReference type="Proteomes" id="UP000253664">
    <property type="component" value="Unassembled WGS sequence"/>
</dbReference>
<evidence type="ECO:0000313" key="4">
    <source>
        <dbReference type="Proteomes" id="UP000253664"/>
    </source>
</evidence>
<evidence type="ECO:0000259" key="2">
    <source>
        <dbReference type="PROSITE" id="PS50011"/>
    </source>
</evidence>
<dbReference type="OrthoDB" id="5986190at2759"/>
<accession>A0A367L350</accession>
<dbReference type="SUPFAM" id="SSF56112">
    <property type="entry name" value="Protein kinase-like (PK-like)"/>
    <property type="match status" value="1"/>
</dbReference>
<feature type="region of interest" description="Disordered" evidence="1">
    <location>
        <begin position="365"/>
        <end position="390"/>
    </location>
</feature>
<dbReference type="CDD" id="cd00180">
    <property type="entry name" value="PKc"/>
    <property type="match status" value="1"/>
</dbReference>
<dbReference type="SMART" id="SM00220">
    <property type="entry name" value="S_TKc"/>
    <property type="match status" value="1"/>
</dbReference>
<evidence type="ECO:0000256" key="1">
    <source>
        <dbReference type="SAM" id="MobiDB-lite"/>
    </source>
</evidence>
<keyword evidence="4" id="KW-1185">Reference proteome</keyword>
<dbReference type="GO" id="GO:0005524">
    <property type="term" value="F:ATP binding"/>
    <property type="evidence" value="ECO:0007669"/>
    <property type="project" value="InterPro"/>
</dbReference>
<dbReference type="PROSITE" id="PS00108">
    <property type="entry name" value="PROTEIN_KINASE_ST"/>
    <property type="match status" value="1"/>
</dbReference>
<dbReference type="EMBL" id="LKCN02000018">
    <property type="protein sequence ID" value="RCI08828.1"/>
    <property type="molecule type" value="Genomic_DNA"/>
</dbReference>
<dbReference type="Gene3D" id="1.10.510.10">
    <property type="entry name" value="Transferase(Phosphotransferase) domain 1"/>
    <property type="match status" value="1"/>
</dbReference>
<protein>
    <recommendedName>
        <fullName evidence="2">Protein kinase domain-containing protein</fullName>
    </recommendedName>
</protein>